<name>A0A1I4BUW3_9PSEU</name>
<feature type="domain" description="Erythromycin biosynthesis protein CIII-like C-terminal" evidence="4">
    <location>
        <begin position="227"/>
        <end position="355"/>
    </location>
</feature>
<dbReference type="EMBL" id="FORP01000030">
    <property type="protein sequence ID" value="SFK71796.1"/>
    <property type="molecule type" value="Genomic_DNA"/>
</dbReference>
<reference evidence="6 7" key="1">
    <citation type="submission" date="2016-10" db="EMBL/GenBank/DDBJ databases">
        <authorList>
            <person name="de Groot N.N."/>
        </authorList>
    </citation>
    <scope>NUCLEOTIDE SEQUENCE [LARGE SCALE GENOMIC DNA]</scope>
    <source>
        <strain evidence="6 7">DSM 44468</strain>
    </source>
</reference>
<evidence type="ECO:0000313" key="7">
    <source>
        <dbReference type="Proteomes" id="UP000199025"/>
    </source>
</evidence>
<dbReference type="PANTHER" id="PTHR48050">
    <property type="entry name" value="STEROL 3-BETA-GLUCOSYLTRANSFERASE"/>
    <property type="match status" value="1"/>
</dbReference>
<dbReference type="InterPro" id="IPR002213">
    <property type="entry name" value="UDP_glucos_trans"/>
</dbReference>
<protein>
    <submittedName>
        <fullName evidence="6">UDP:flavonoid glycosyltransferase YjiC, YdhE family</fullName>
    </submittedName>
</protein>
<evidence type="ECO:0000313" key="6">
    <source>
        <dbReference type="EMBL" id="SFK71796.1"/>
    </source>
</evidence>
<gene>
    <name evidence="6" type="ORF">SAMN05421835_13035</name>
</gene>
<dbReference type="PANTHER" id="PTHR48050:SF13">
    <property type="entry name" value="STEROL 3-BETA-GLUCOSYLTRANSFERASE UGT80A2"/>
    <property type="match status" value="1"/>
</dbReference>
<keyword evidence="7" id="KW-1185">Reference proteome</keyword>
<dbReference type="GO" id="GO:0008194">
    <property type="term" value="F:UDP-glycosyltransferase activity"/>
    <property type="evidence" value="ECO:0007669"/>
    <property type="project" value="InterPro"/>
</dbReference>
<dbReference type="InterPro" id="IPR050426">
    <property type="entry name" value="Glycosyltransferase_28"/>
</dbReference>
<dbReference type="InterPro" id="IPR010610">
    <property type="entry name" value="EryCIII-like_C"/>
</dbReference>
<accession>A0A1I4BUW3</accession>
<sequence>MRVLFSSMPTHGHVLPLLPTAGAARAAGDEVAVSTGASLREVVGELRFLPAGPEMPELFAEQARRPGSRDPRRAEDLPAVTAFFGDVRIGLTFDAALAAAKAFQPELVVAEVADLVAPLVAAALGVPWVAHSISAAFPEPLARLFEEEVRRQAEARGLRVSPRSALLDLWPSFLQFDGYRPPADLVPVRPLPYRPPGSAPAPLARGERRRVLFTLGTTGDMSVVTGRLLASLSALDVEVVVTADPVPDAPDAVRFVGFTPLADLLEGTDVVITTGGAGTLIAALGHGIPMVTLPMVADQPLLAERAASLGAAAVVDPRQAEDRLADAVATVLGEPEYGATAREAAARIAQLPAPEAAWAEVLARLAQG</sequence>
<dbReference type="AlphaFoldDB" id="A0A1I4BUW3"/>
<dbReference type="Pfam" id="PF06722">
    <property type="entry name" value="EryCIII-like_C"/>
    <property type="match status" value="1"/>
</dbReference>
<proteinExistence type="inferred from homology"/>
<dbReference type="Gene3D" id="3.40.50.2000">
    <property type="entry name" value="Glycogen Phosphorylase B"/>
    <property type="match status" value="2"/>
</dbReference>
<feature type="domain" description="Erythromycin biosynthesis protein CIII-like N-terminal" evidence="5">
    <location>
        <begin position="96"/>
        <end position="216"/>
    </location>
</feature>
<evidence type="ECO:0000259" key="5">
    <source>
        <dbReference type="Pfam" id="PF21036"/>
    </source>
</evidence>
<dbReference type="CDD" id="cd03784">
    <property type="entry name" value="GT1_Gtf-like"/>
    <property type="match status" value="1"/>
</dbReference>
<organism evidence="6 7">
    <name type="scientific">Amycolatopsis sacchari</name>
    <dbReference type="NCBI Taxonomy" id="115433"/>
    <lineage>
        <taxon>Bacteria</taxon>
        <taxon>Bacillati</taxon>
        <taxon>Actinomycetota</taxon>
        <taxon>Actinomycetes</taxon>
        <taxon>Pseudonocardiales</taxon>
        <taxon>Pseudonocardiaceae</taxon>
        <taxon>Amycolatopsis</taxon>
    </lineage>
</organism>
<evidence type="ECO:0000256" key="2">
    <source>
        <dbReference type="ARBA" id="ARBA00022676"/>
    </source>
</evidence>
<keyword evidence="2" id="KW-0328">Glycosyltransferase</keyword>
<dbReference type="Proteomes" id="UP000199025">
    <property type="component" value="Unassembled WGS sequence"/>
</dbReference>
<dbReference type="STRING" id="115433.SAMN05421835_13035"/>
<dbReference type="RefSeq" id="WP_091515388.1">
    <property type="nucleotide sequence ID" value="NZ_CBDQZW010000029.1"/>
</dbReference>
<dbReference type="SUPFAM" id="SSF53756">
    <property type="entry name" value="UDP-Glycosyltransferase/glycogen phosphorylase"/>
    <property type="match status" value="1"/>
</dbReference>
<dbReference type="InterPro" id="IPR048284">
    <property type="entry name" value="EryCIII-like_N"/>
</dbReference>
<dbReference type="GO" id="GO:0016758">
    <property type="term" value="F:hexosyltransferase activity"/>
    <property type="evidence" value="ECO:0007669"/>
    <property type="project" value="UniProtKB-ARBA"/>
</dbReference>
<dbReference type="Pfam" id="PF21036">
    <property type="entry name" value="EryCIII-like_N"/>
    <property type="match status" value="1"/>
</dbReference>
<comment type="similarity">
    <text evidence="1">Belongs to the glycosyltransferase 28 family.</text>
</comment>
<evidence type="ECO:0000256" key="1">
    <source>
        <dbReference type="ARBA" id="ARBA00006962"/>
    </source>
</evidence>
<keyword evidence="3 6" id="KW-0808">Transferase</keyword>
<evidence type="ECO:0000259" key="4">
    <source>
        <dbReference type="Pfam" id="PF06722"/>
    </source>
</evidence>
<dbReference type="GO" id="GO:0017000">
    <property type="term" value="P:antibiotic biosynthetic process"/>
    <property type="evidence" value="ECO:0007669"/>
    <property type="project" value="UniProtKB-ARBA"/>
</dbReference>
<evidence type="ECO:0000256" key="3">
    <source>
        <dbReference type="ARBA" id="ARBA00022679"/>
    </source>
</evidence>